<reference evidence="6 7" key="1">
    <citation type="submission" date="2016-06" db="EMBL/GenBank/DDBJ databases">
        <title>Genome sequence of Porphyrobacter dokdonensis DSW-74.</title>
        <authorList>
            <person name="Kim J.F."/>
            <person name="Song J.Y."/>
        </authorList>
    </citation>
    <scope>NUCLEOTIDE SEQUENCE [LARGE SCALE GENOMIC DNA]</scope>
    <source>
        <strain evidence="6 7">DSW-74</strain>
    </source>
</reference>
<evidence type="ECO:0000313" key="7">
    <source>
        <dbReference type="Proteomes" id="UP000092484"/>
    </source>
</evidence>
<dbReference type="PANTHER" id="PTHR43851:SF3">
    <property type="entry name" value="COENZYME Q8"/>
    <property type="match status" value="1"/>
</dbReference>
<dbReference type="Proteomes" id="UP000092484">
    <property type="component" value="Unassembled WGS sequence"/>
</dbReference>
<dbReference type="PATRIC" id="fig|1300349.4.peg.356"/>
<dbReference type="RefSeq" id="WP_232305215.1">
    <property type="nucleotide sequence ID" value="NZ_LZYB01000001.1"/>
</dbReference>
<evidence type="ECO:0000256" key="3">
    <source>
        <dbReference type="ARBA" id="ARBA00022741"/>
    </source>
</evidence>
<accession>A0A1A7BIC9</accession>
<evidence type="ECO:0000313" key="6">
    <source>
        <dbReference type="EMBL" id="OBV12229.1"/>
    </source>
</evidence>
<dbReference type="PANTHER" id="PTHR43851">
    <property type="match status" value="1"/>
</dbReference>
<keyword evidence="7" id="KW-1185">Reference proteome</keyword>
<dbReference type="InterPro" id="IPR051409">
    <property type="entry name" value="Atypical_kinase_ADCK"/>
</dbReference>
<dbReference type="CDD" id="cd13970">
    <property type="entry name" value="ABC1_ADCK3"/>
    <property type="match status" value="1"/>
</dbReference>
<dbReference type="InterPro" id="IPR011009">
    <property type="entry name" value="Kinase-like_dom_sf"/>
</dbReference>
<evidence type="ECO:0000259" key="5">
    <source>
        <dbReference type="Pfam" id="PF03109"/>
    </source>
</evidence>
<dbReference type="GO" id="GO:0016740">
    <property type="term" value="F:transferase activity"/>
    <property type="evidence" value="ECO:0007669"/>
    <property type="project" value="UniProtKB-KW"/>
</dbReference>
<proteinExistence type="inferred from homology"/>
<dbReference type="GO" id="GO:0006744">
    <property type="term" value="P:ubiquinone biosynthetic process"/>
    <property type="evidence" value="ECO:0007669"/>
    <property type="project" value="TreeGrafter"/>
</dbReference>
<evidence type="ECO:0000256" key="2">
    <source>
        <dbReference type="ARBA" id="ARBA00022679"/>
    </source>
</evidence>
<dbReference type="GO" id="GO:0005524">
    <property type="term" value="F:ATP binding"/>
    <property type="evidence" value="ECO:0007669"/>
    <property type="project" value="UniProtKB-KW"/>
</dbReference>
<name>A0A1A7BIC9_9SPHN</name>
<comment type="similarity">
    <text evidence="1">Belongs to the protein kinase superfamily. ADCK protein kinase family.</text>
</comment>
<keyword evidence="2" id="KW-0808">Transferase</keyword>
<dbReference type="Pfam" id="PF03109">
    <property type="entry name" value="ABC1"/>
    <property type="match status" value="1"/>
</dbReference>
<keyword evidence="4" id="KW-0067">ATP-binding</keyword>
<dbReference type="SUPFAM" id="SSF56112">
    <property type="entry name" value="Protein kinase-like (PK-like)"/>
    <property type="match status" value="1"/>
</dbReference>
<dbReference type="STRING" id="1300349.I603_0360"/>
<dbReference type="AlphaFoldDB" id="A0A1A7BIC9"/>
<dbReference type="EMBL" id="LZYB01000001">
    <property type="protein sequence ID" value="OBV12229.1"/>
    <property type="molecule type" value="Genomic_DNA"/>
</dbReference>
<organism evidence="6 7">
    <name type="scientific">Erythrobacter dokdonensis DSW-74</name>
    <dbReference type="NCBI Taxonomy" id="1300349"/>
    <lineage>
        <taxon>Bacteria</taxon>
        <taxon>Pseudomonadati</taxon>
        <taxon>Pseudomonadota</taxon>
        <taxon>Alphaproteobacteria</taxon>
        <taxon>Sphingomonadales</taxon>
        <taxon>Erythrobacteraceae</taxon>
        <taxon>Erythrobacter/Porphyrobacter group</taxon>
        <taxon>Erythrobacter</taxon>
    </lineage>
</organism>
<sequence>MADDDQIPDFADLPEDRNRQRAVPAGRMARFGTFGKLVGGVAGGMVAEGARRLASGEGISARDLILTPGNVQRLTDRLSHLRGAAMKMGQMISLDAGDFLPEELSRILATLRDQANFMPTRQLDQVLKSEWGPDWRKQFRWFNPRPIAAASIGQVHKALTREGEELAIKVQYPGVARSIDSDVDNVMTLLKVAGFAPPELEMEKLMAAAKQQLHEEADYQREGAQMAMYREQLADVPGFVVPRLHEGLTRGSILAMSFEEGVSIEELGSEPPERRDEVFARLIRLVARELFDFGVMQTDPNFANFRYRRETGEIVLLDFGACRPVDPAVANGYRRMLEAGLRGNAQQVLAATIEAGFMMPIVAEKHPERVNRMIDIVINEMREDAPFDFGDRAFIPLLRDEGFAIAQDKDTWAFPPIETLFVQRKVSGTALLGARLKAKVNIRRITEEVLASTSPRPLADA</sequence>
<dbReference type="InterPro" id="IPR004147">
    <property type="entry name" value="ABC1_dom"/>
</dbReference>
<evidence type="ECO:0000256" key="4">
    <source>
        <dbReference type="ARBA" id="ARBA00022840"/>
    </source>
</evidence>
<protein>
    <submittedName>
        <fullName evidence="6">Putative ubiquinol-cytochrome-c reductase assembly protein</fullName>
    </submittedName>
</protein>
<dbReference type="InterPro" id="IPR034646">
    <property type="entry name" value="ADCK3_dom"/>
</dbReference>
<comment type="caution">
    <text evidence="6">The sequence shown here is derived from an EMBL/GenBank/DDBJ whole genome shotgun (WGS) entry which is preliminary data.</text>
</comment>
<gene>
    <name evidence="6" type="ORF">I603_0360</name>
</gene>
<evidence type="ECO:0000256" key="1">
    <source>
        <dbReference type="ARBA" id="ARBA00009670"/>
    </source>
</evidence>
<keyword evidence="3" id="KW-0547">Nucleotide-binding</keyword>
<feature type="domain" description="ABC1 atypical kinase-like" evidence="5">
    <location>
        <begin position="111"/>
        <end position="349"/>
    </location>
</feature>